<keyword evidence="3" id="KW-1185">Reference proteome</keyword>
<keyword evidence="1" id="KW-0732">Signal</keyword>
<protein>
    <submittedName>
        <fullName evidence="2">Uncharacterized protein</fullName>
    </submittedName>
</protein>
<comment type="caution">
    <text evidence="2">The sequence shown here is derived from an EMBL/GenBank/DDBJ whole genome shotgun (WGS) entry which is preliminary data.</text>
</comment>
<evidence type="ECO:0000313" key="2">
    <source>
        <dbReference type="EMBL" id="OWQ90986.1"/>
    </source>
</evidence>
<evidence type="ECO:0000256" key="1">
    <source>
        <dbReference type="SAM" id="SignalP"/>
    </source>
</evidence>
<feature type="chain" id="PRO_5012512617" evidence="1">
    <location>
        <begin position="18"/>
        <end position="110"/>
    </location>
</feature>
<proteinExistence type="predicted"/>
<feature type="signal peptide" evidence="1">
    <location>
        <begin position="1"/>
        <end position="17"/>
    </location>
</feature>
<reference evidence="2 3" key="1">
    <citation type="journal article" date="2008" name="Int. J. Syst. Evol. Microbiol.">
        <title>Description of Roseateles aquatilis sp. nov. and Roseateles terrae sp. nov., in the class Betaproteobacteria, and emended description of the genus Roseateles.</title>
        <authorList>
            <person name="Gomila M."/>
            <person name="Bowien B."/>
            <person name="Falsen E."/>
            <person name="Moore E.R."/>
            <person name="Lalucat J."/>
        </authorList>
    </citation>
    <scope>NUCLEOTIDE SEQUENCE [LARGE SCALE GENOMIC DNA]</scope>
    <source>
        <strain evidence="2 3">CCUG 48205</strain>
    </source>
</reference>
<sequence>MRHLLLPALLFGLCSLAAGQSDEMQIRDDVPIETYLALLAQVAPPARDGAEAYMAAFKARCGRAMTTIELRKAFAEGSGNPTLMAMIRAAHQKDTAAMQRLSASITCPRG</sequence>
<evidence type="ECO:0000313" key="3">
    <source>
        <dbReference type="Proteomes" id="UP000197468"/>
    </source>
</evidence>
<gene>
    <name evidence="2" type="ORF">CDN99_12605</name>
</gene>
<dbReference type="OrthoDB" id="9180710at2"/>
<dbReference type="EMBL" id="NIOF01000004">
    <property type="protein sequence ID" value="OWQ90986.1"/>
    <property type="molecule type" value="Genomic_DNA"/>
</dbReference>
<accession>A0A246JFE5</accession>
<name>A0A246JFE5_9BURK</name>
<dbReference type="Proteomes" id="UP000197468">
    <property type="component" value="Unassembled WGS sequence"/>
</dbReference>
<dbReference type="AlphaFoldDB" id="A0A246JFE5"/>
<organism evidence="2 3">
    <name type="scientific">Roseateles aquatilis</name>
    <dbReference type="NCBI Taxonomy" id="431061"/>
    <lineage>
        <taxon>Bacteria</taxon>
        <taxon>Pseudomonadati</taxon>
        <taxon>Pseudomonadota</taxon>
        <taxon>Betaproteobacteria</taxon>
        <taxon>Burkholderiales</taxon>
        <taxon>Sphaerotilaceae</taxon>
        <taxon>Roseateles</taxon>
    </lineage>
</organism>